<dbReference type="Proteomes" id="UP000818323">
    <property type="component" value="Unassembled WGS sequence"/>
</dbReference>
<evidence type="ECO:0000259" key="8">
    <source>
        <dbReference type="PROSITE" id="PS50893"/>
    </source>
</evidence>
<feature type="domain" description="ABC transmembrane type-1" evidence="9">
    <location>
        <begin position="30"/>
        <end position="304"/>
    </location>
</feature>
<keyword evidence="5 7" id="KW-1133">Transmembrane helix</keyword>
<dbReference type="PANTHER" id="PTHR43394">
    <property type="entry name" value="ATP-DEPENDENT PERMEASE MDL1, MITOCHONDRIAL"/>
    <property type="match status" value="1"/>
</dbReference>
<dbReference type="GO" id="GO:0005524">
    <property type="term" value="F:ATP binding"/>
    <property type="evidence" value="ECO:0007669"/>
    <property type="project" value="UniProtKB-KW"/>
</dbReference>
<evidence type="ECO:0000256" key="7">
    <source>
        <dbReference type="SAM" id="Phobius"/>
    </source>
</evidence>
<dbReference type="InterPro" id="IPR003593">
    <property type="entry name" value="AAA+_ATPase"/>
</dbReference>
<dbReference type="InterPro" id="IPR036640">
    <property type="entry name" value="ABC1_TM_sf"/>
</dbReference>
<feature type="transmembrane region" description="Helical" evidence="7">
    <location>
        <begin position="20"/>
        <end position="43"/>
    </location>
</feature>
<dbReference type="RefSeq" id="WP_161721721.1">
    <property type="nucleotide sequence ID" value="NZ_JAAAXI010000002.1"/>
</dbReference>
<organism evidence="10 11">
    <name type="scientific">Microvirga arsenatis</name>
    <dbReference type="NCBI Taxonomy" id="2692265"/>
    <lineage>
        <taxon>Bacteria</taxon>
        <taxon>Pseudomonadati</taxon>
        <taxon>Pseudomonadota</taxon>
        <taxon>Alphaproteobacteria</taxon>
        <taxon>Hyphomicrobiales</taxon>
        <taxon>Methylobacteriaceae</taxon>
        <taxon>Microvirga</taxon>
    </lineage>
</organism>
<evidence type="ECO:0000259" key="9">
    <source>
        <dbReference type="PROSITE" id="PS50929"/>
    </source>
</evidence>
<dbReference type="Pfam" id="PF00005">
    <property type="entry name" value="ABC_tran"/>
    <property type="match status" value="1"/>
</dbReference>
<dbReference type="PROSITE" id="PS50893">
    <property type="entry name" value="ABC_TRANSPORTER_2"/>
    <property type="match status" value="1"/>
</dbReference>
<evidence type="ECO:0000313" key="11">
    <source>
        <dbReference type="Proteomes" id="UP000818323"/>
    </source>
</evidence>
<dbReference type="Gene3D" id="3.40.50.300">
    <property type="entry name" value="P-loop containing nucleotide triphosphate hydrolases"/>
    <property type="match status" value="1"/>
</dbReference>
<comment type="caution">
    <text evidence="10">The sequence shown here is derived from an EMBL/GenBank/DDBJ whole genome shotgun (WGS) entry which is preliminary data.</text>
</comment>
<comment type="subcellular location">
    <subcellularLocation>
        <location evidence="1">Cell membrane</location>
        <topology evidence="1">Multi-pass membrane protein</topology>
    </subcellularLocation>
</comment>
<evidence type="ECO:0000256" key="1">
    <source>
        <dbReference type="ARBA" id="ARBA00004651"/>
    </source>
</evidence>
<feature type="transmembrane region" description="Helical" evidence="7">
    <location>
        <begin position="251"/>
        <end position="269"/>
    </location>
</feature>
<keyword evidence="3" id="KW-0547">Nucleotide-binding</keyword>
<feature type="transmembrane region" description="Helical" evidence="7">
    <location>
        <begin position="63"/>
        <end position="84"/>
    </location>
</feature>
<dbReference type="InterPro" id="IPR027417">
    <property type="entry name" value="P-loop_NTPase"/>
</dbReference>
<feature type="domain" description="ABC transporter" evidence="8">
    <location>
        <begin position="335"/>
        <end position="565"/>
    </location>
</feature>
<dbReference type="PANTHER" id="PTHR43394:SF1">
    <property type="entry name" value="ATP-BINDING CASSETTE SUB-FAMILY B MEMBER 10, MITOCHONDRIAL"/>
    <property type="match status" value="1"/>
</dbReference>
<feature type="transmembrane region" description="Helical" evidence="7">
    <location>
        <begin position="138"/>
        <end position="155"/>
    </location>
</feature>
<feature type="transmembrane region" description="Helical" evidence="7">
    <location>
        <begin position="161"/>
        <end position="178"/>
    </location>
</feature>
<accession>A0ABW9YS47</accession>
<keyword evidence="11" id="KW-1185">Reference proteome</keyword>
<evidence type="ECO:0000256" key="4">
    <source>
        <dbReference type="ARBA" id="ARBA00022840"/>
    </source>
</evidence>
<dbReference type="Gene3D" id="1.20.1560.10">
    <property type="entry name" value="ABC transporter type 1, transmembrane domain"/>
    <property type="match status" value="1"/>
</dbReference>
<evidence type="ECO:0000256" key="2">
    <source>
        <dbReference type="ARBA" id="ARBA00022692"/>
    </source>
</evidence>
<dbReference type="SUPFAM" id="SSF52540">
    <property type="entry name" value="P-loop containing nucleoside triphosphate hydrolases"/>
    <property type="match status" value="1"/>
</dbReference>
<dbReference type="EMBL" id="JAAAXJ010000001">
    <property type="protein sequence ID" value="NBJ23124.1"/>
    <property type="molecule type" value="Genomic_DNA"/>
</dbReference>
<proteinExistence type="predicted"/>
<keyword evidence="2 7" id="KW-0812">Transmembrane</keyword>
<dbReference type="PROSITE" id="PS50929">
    <property type="entry name" value="ABC_TM1F"/>
    <property type="match status" value="1"/>
</dbReference>
<gene>
    <name evidence="10" type="ORF">GR303_01955</name>
</gene>
<evidence type="ECO:0000313" key="10">
    <source>
        <dbReference type="EMBL" id="NBJ23124.1"/>
    </source>
</evidence>
<dbReference type="InterPro" id="IPR039421">
    <property type="entry name" value="Type_1_exporter"/>
</dbReference>
<keyword evidence="4 10" id="KW-0067">ATP-binding</keyword>
<evidence type="ECO:0000256" key="5">
    <source>
        <dbReference type="ARBA" id="ARBA00022989"/>
    </source>
</evidence>
<evidence type="ECO:0000256" key="3">
    <source>
        <dbReference type="ARBA" id="ARBA00022741"/>
    </source>
</evidence>
<name>A0ABW9YS47_9HYPH</name>
<protein>
    <submittedName>
        <fullName evidence="10">ATP-binding cassette domain-containing protein</fullName>
    </submittedName>
</protein>
<dbReference type="Pfam" id="PF00664">
    <property type="entry name" value="ABC_membrane"/>
    <property type="match status" value="1"/>
</dbReference>
<dbReference type="InterPro" id="IPR011527">
    <property type="entry name" value="ABC1_TM_dom"/>
</dbReference>
<dbReference type="SMART" id="SM00382">
    <property type="entry name" value="AAA"/>
    <property type="match status" value="1"/>
</dbReference>
<keyword evidence="6 7" id="KW-0472">Membrane</keyword>
<dbReference type="SUPFAM" id="SSF90123">
    <property type="entry name" value="ABC transporter transmembrane region"/>
    <property type="match status" value="1"/>
</dbReference>
<evidence type="ECO:0000256" key="6">
    <source>
        <dbReference type="ARBA" id="ARBA00023136"/>
    </source>
</evidence>
<reference evidence="10 11" key="1">
    <citation type="submission" date="2020-01" db="EMBL/GenBank/DDBJ databases">
        <title>Microvirga sp. nov., an arsenate reduction bacterium isolated from Tibet hotspring sediments.</title>
        <authorList>
            <person name="Yuan C.-G."/>
        </authorList>
    </citation>
    <scope>NUCLEOTIDE SEQUENCE [LARGE SCALE GENOMIC DNA]</scope>
    <source>
        <strain evidence="10 11">SYSU G3D203</strain>
    </source>
</reference>
<sequence>MSRSRKRLSVEKNDVVHLAWRASSWGIISIIVFSIFLNLLRFVTPLYIIHVFDRVPASRSVETLVLLTMMALLAIITGVALDVVRKRMLGLWGKWIEEQFGQFFVYRGLSEKSVSQPRSVQELLDELYRLRSFIARSAVRWIDVIWAPLFVWGVYLISPLLGSITLAAMFLVIALGLLQESATREPRRASRKAAAEAGDIVLNAERKYETISAFSMASNISTRWRQTTAAHLHERERAEARYTFYRLTMRGLGECLRIGLIGVGVWLFLQGSLTLGAVFAARILGGYGYRYVERAVGSWRSLKDGMAAYRSLKAQLEIDHDNSVSIHSATSSSALVIDQLSFRYPGQTSYVLRRLSLTLNPGELLVITGGAGSGKTTLSRLAVGLLEPRYGQVRLGDVEVRRLPPDVQMRMIGYLPQHTELFRGTVRENIACMGDADFDNIVRAAKLASIHEVLVGLPQGYDTLIGEETITLSGSEQKRIALARAIYRRPRLLVLDEPAANLDRRSRNAMEAAVSELKAAGSSIIVTQATKSSRWNAMADKFLILGGRTAELSVAPSKGSPKVSELRRVK</sequence>
<dbReference type="InterPro" id="IPR003439">
    <property type="entry name" value="ABC_transporter-like_ATP-bd"/>
</dbReference>